<feature type="compositionally biased region" description="Polar residues" evidence="5">
    <location>
        <begin position="414"/>
        <end position="423"/>
    </location>
</feature>
<feature type="region of interest" description="Disordered" evidence="5">
    <location>
        <begin position="35"/>
        <end position="66"/>
    </location>
</feature>
<evidence type="ECO:0000256" key="4">
    <source>
        <dbReference type="ARBA" id="ARBA00022829"/>
    </source>
</evidence>
<comment type="catalytic activity">
    <reaction evidence="1">
        <text>All bonds known to be hydrolyzed by this endopeptidase have arginine in P1 and an acidic residue in P4. P6 is often occupied by an acidic residue or by a hydroxy-amino-acid residue, the phosphorylation of which enhances cleavage.</text>
        <dbReference type="EC" id="3.4.22.49"/>
    </reaction>
</comment>
<accession>A0A914XB92</accession>
<dbReference type="InterPro" id="IPR005314">
    <property type="entry name" value="Peptidase_C50"/>
</dbReference>
<dbReference type="AlphaFoldDB" id="A0A914XB92"/>
<evidence type="ECO:0000259" key="7">
    <source>
        <dbReference type="PROSITE" id="PS51700"/>
    </source>
</evidence>
<keyword evidence="3" id="KW-0378">Hydrolase</keyword>
<dbReference type="GO" id="GO:0072686">
    <property type="term" value="C:mitotic spindle"/>
    <property type="evidence" value="ECO:0007669"/>
    <property type="project" value="TreeGrafter"/>
</dbReference>
<keyword evidence="6" id="KW-1133">Transmembrane helix</keyword>
<organism evidence="8 9">
    <name type="scientific">Plectus sambesii</name>
    <dbReference type="NCBI Taxonomy" id="2011161"/>
    <lineage>
        <taxon>Eukaryota</taxon>
        <taxon>Metazoa</taxon>
        <taxon>Ecdysozoa</taxon>
        <taxon>Nematoda</taxon>
        <taxon>Chromadorea</taxon>
        <taxon>Plectida</taxon>
        <taxon>Plectina</taxon>
        <taxon>Plectoidea</taxon>
        <taxon>Plectidae</taxon>
        <taxon>Plectus</taxon>
    </lineage>
</organism>
<dbReference type="InterPro" id="IPR030397">
    <property type="entry name" value="SEPARIN_core_dom"/>
</dbReference>
<name>A0A914XB92_9BILA</name>
<dbReference type="GO" id="GO:0005813">
    <property type="term" value="C:centrosome"/>
    <property type="evidence" value="ECO:0007669"/>
    <property type="project" value="TreeGrafter"/>
</dbReference>
<dbReference type="Pfam" id="PF03568">
    <property type="entry name" value="Separin_C"/>
    <property type="match status" value="1"/>
</dbReference>
<dbReference type="PANTHER" id="PTHR12792:SF0">
    <property type="entry name" value="SEPARIN"/>
    <property type="match status" value="1"/>
</dbReference>
<evidence type="ECO:0000313" key="8">
    <source>
        <dbReference type="Proteomes" id="UP000887566"/>
    </source>
</evidence>
<evidence type="ECO:0000313" key="9">
    <source>
        <dbReference type="WBParaSite" id="PSAMB.scaffold684size43831.g8000.t1"/>
    </source>
</evidence>
<dbReference type="Proteomes" id="UP000887566">
    <property type="component" value="Unplaced"/>
</dbReference>
<feature type="domain" description="Peptidase C50" evidence="7">
    <location>
        <begin position="1007"/>
        <end position="1102"/>
    </location>
</feature>
<evidence type="ECO:0000256" key="1">
    <source>
        <dbReference type="ARBA" id="ARBA00000451"/>
    </source>
</evidence>
<proteinExistence type="predicted"/>
<dbReference type="GO" id="GO:0051307">
    <property type="term" value="P:meiotic chromosome separation"/>
    <property type="evidence" value="ECO:0007669"/>
    <property type="project" value="TreeGrafter"/>
</dbReference>
<feature type="transmembrane region" description="Helical" evidence="6">
    <location>
        <begin position="121"/>
        <end position="146"/>
    </location>
</feature>
<sequence length="1203" mass="132497">MGTVSLQEAKLRCATLLRKHITLVKELREKVLLKSDDDSPSADSNNRTLDLFDDSQESSASVDNGDKDVNEARRFATLHAAIDPINPLLLAYRFWRKKLGPAALLVTDAKQRKELAHIAKLLAALLILSAEYLPALLCLVYCVRLLPSDVRCRLLTVKWACHLNQWRLASELLRLRKLADAQSLSSPIDHHFDALNLHCRLHLDDDVVKDNIIADLVEKNRNADVLERSIDSYQLQALFKLATHDAVKLPNQIIEKVGDPMEHLEAALKRYRTLVRSRFPELQGENDVVIDVEAGRADLDRFLLVASDVAGLMETLWRCAVEFLNVGLPRETEAYALEGGRLARRLGVLSWMIRYANLTVQLKTAVSDADKLDSAASIVGAFLVDSESQLVLNQPINAIEEPTAAKRKAPTRAMSESTAIKTTRSGRSSRSSQAKLRAASETTDEGLPETSNTSTTFTSLLPRAVAKVRALPDHQEKCPCYSCTLSAESSTFAMEATCARTGLVSAVDGISAIAFCWDRLVTAKTAYLENLTESVDTMCSLLGIRHCFEADLPSCLVTNCAWPLMGWSTYSASIGDWSNCRLWAERGLKLAQRQALASRCEFLTLSQLARESRTPTPPLGETFDWIVGSAPNSDASRLAEEFLSLSVSLDVDRAPPSGRRTKKATTTNKSVKVDCEAAMEEFHAYKHLFYKDWRRRLGALLAASSADRWEAALFWSETMATAVRQRTRITVASNDVHFPDVDHFKSVCAKFPRDFTIVLLTVDERRVLWMVRLTGGTTSSIPLIVPLINVSQPIEENSRRTVFESLTAILTDNNESMKLSDPKQFWETRRKTDKKLQALLETIQKKWIGCFAPLLLSEKLPPTGSVGRSPKTATKALSVAGYTAESSHLLELAVSQLSETQWGELARRLAALDGVSSSGVSKARMAWARMRSESLGTDFAKSPGSVESSSTMSLAPTVLVLSSELAVIPWECLPVFDSQPVVCRCPSLQLLARALHKTTTVPRSVDGRSAYYLLDPGRDLDATKKRFVEFFGKQKNWSGLVGLTPSAAEVKTALESNDIFLYCGHGSGGRYFGSTAVRQSDCKAVALLMGCSSARIHEEGPGFDGRGPVHEYSIAGCPCMVGCLWMVTDGEIDRFLLALLVAWLKCDVRAVDDRVKDRVKPTEATRQLLAAIAVARKNCKLPYLTGAAVTAYGLPIVSQALLG</sequence>
<keyword evidence="4" id="KW-0159">Chromosome partition</keyword>
<dbReference type="GO" id="GO:0005634">
    <property type="term" value="C:nucleus"/>
    <property type="evidence" value="ECO:0007669"/>
    <property type="project" value="InterPro"/>
</dbReference>
<dbReference type="EC" id="3.4.22.49" evidence="2"/>
<dbReference type="GO" id="GO:0006508">
    <property type="term" value="P:proteolysis"/>
    <property type="evidence" value="ECO:0007669"/>
    <property type="project" value="InterPro"/>
</dbReference>
<dbReference type="PANTHER" id="PTHR12792">
    <property type="entry name" value="EXTRA SPINDLE POLES 1-RELATED"/>
    <property type="match status" value="1"/>
</dbReference>
<dbReference type="GO" id="GO:0005737">
    <property type="term" value="C:cytoplasm"/>
    <property type="evidence" value="ECO:0007669"/>
    <property type="project" value="TreeGrafter"/>
</dbReference>
<evidence type="ECO:0000256" key="6">
    <source>
        <dbReference type="SAM" id="Phobius"/>
    </source>
</evidence>
<keyword evidence="6" id="KW-0472">Membrane</keyword>
<dbReference type="PROSITE" id="PS51700">
    <property type="entry name" value="SEPARIN"/>
    <property type="match status" value="1"/>
</dbReference>
<feature type="region of interest" description="Disordered" evidence="5">
    <location>
        <begin position="402"/>
        <end position="455"/>
    </location>
</feature>
<dbReference type="GO" id="GO:0004197">
    <property type="term" value="F:cysteine-type endopeptidase activity"/>
    <property type="evidence" value="ECO:0007669"/>
    <property type="project" value="InterPro"/>
</dbReference>
<evidence type="ECO:0000256" key="3">
    <source>
        <dbReference type="ARBA" id="ARBA00022801"/>
    </source>
</evidence>
<protein>
    <recommendedName>
        <fullName evidence="2">separase</fullName>
        <ecNumber evidence="2">3.4.22.49</ecNumber>
    </recommendedName>
</protein>
<dbReference type="WBParaSite" id="PSAMB.scaffold684size43831.g8000.t1">
    <property type="protein sequence ID" value="PSAMB.scaffold684size43831.g8000.t1"/>
    <property type="gene ID" value="PSAMB.scaffold684size43831.g8000"/>
</dbReference>
<evidence type="ECO:0000256" key="5">
    <source>
        <dbReference type="SAM" id="MobiDB-lite"/>
    </source>
</evidence>
<keyword evidence="8" id="KW-1185">Reference proteome</keyword>
<reference evidence="9" key="1">
    <citation type="submission" date="2022-11" db="UniProtKB">
        <authorList>
            <consortium name="WormBaseParasite"/>
        </authorList>
    </citation>
    <scope>IDENTIFICATION</scope>
</reference>
<evidence type="ECO:0000256" key="2">
    <source>
        <dbReference type="ARBA" id="ARBA00012489"/>
    </source>
</evidence>
<keyword evidence="6" id="KW-0812">Transmembrane</keyword>